<gene>
    <name evidence="2" type="ORF">U9M48_019111</name>
</gene>
<sequence length="105" mass="11642">MTGSVQWSDSLTLHSAMIKRGSYMQQDSFEVLLYTGGSRTDRRTENASLGLSSESPCACGHNEDEEEEGVPLSEIGKHLARYTPTEVAEDGDKQEHFLEGLYDNL</sequence>
<evidence type="ECO:0000313" key="2">
    <source>
        <dbReference type="EMBL" id="WVZ70440.1"/>
    </source>
</evidence>
<keyword evidence="3" id="KW-1185">Reference proteome</keyword>
<evidence type="ECO:0000313" key="3">
    <source>
        <dbReference type="Proteomes" id="UP001341281"/>
    </source>
</evidence>
<evidence type="ECO:0000256" key="1">
    <source>
        <dbReference type="SAM" id="MobiDB-lite"/>
    </source>
</evidence>
<dbReference type="AlphaFoldDB" id="A0AAQ3TBY6"/>
<dbReference type="Proteomes" id="UP001341281">
    <property type="component" value="Chromosome 04"/>
</dbReference>
<protein>
    <submittedName>
        <fullName evidence="2">Uncharacterized protein</fullName>
    </submittedName>
</protein>
<feature type="region of interest" description="Disordered" evidence="1">
    <location>
        <begin position="40"/>
        <end position="70"/>
    </location>
</feature>
<organism evidence="2 3">
    <name type="scientific">Paspalum notatum var. saurae</name>
    <dbReference type="NCBI Taxonomy" id="547442"/>
    <lineage>
        <taxon>Eukaryota</taxon>
        <taxon>Viridiplantae</taxon>
        <taxon>Streptophyta</taxon>
        <taxon>Embryophyta</taxon>
        <taxon>Tracheophyta</taxon>
        <taxon>Spermatophyta</taxon>
        <taxon>Magnoliopsida</taxon>
        <taxon>Liliopsida</taxon>
        <taxon>Poales</taxon>
        <taxon>Poaceae</taxon>
        <taxon>PACMAD clade</taxon>
        <taxon>Panicoideae</taxon>
        <taxon>Andropogonodae</taxon>
        <taxon>Paspaleae</taxon>
        <taxon>Paspalinae</taxon>
        <taxon>Paspalum</taxon>
    </lineage>
</organism>
<name>A0AAQ3TBY6_PASNO</name>
<accession>A0AAQ3TBY6</accession>
<proteinExistence type="predicted"/>
<dbReference type="EMBL" id="CP144748">
    <property type="protein sequence ID" value="WVZ70440.1"/>
    <property type="molecule type" value="Genomic_DNA"/>
</dbReference>
<feature type="compositionally biased region" description="Polar residues" evidence="1">
    <location>
        <begin position="46"/>
        <end position="55"/>
    </location>
</feature>
<reference evidence="2 3" key="1">
    <citation type="submission" date="2024-02" db="EMBL/GenBank/DDBJ databases">
        <title>High-quality chromosome-scale genome assembly of Pensacola bahiagrass (Paspalum notatum Flugge var. saurae).</title>
        <authorList>
            <person name="Vega J.M."/>
            <person name="Podio M."/>
            <person name="Orjuela J."/>
            <person name="Siena L.A."/>
            <person name="Pessino S.C."/>
            <person name="Combes M.C."/>
            <person name="Mariac C."/>
            <person name="Albertini E."/>
            <person name="Pupilli F."/>
            <person name="Ortiz J.P.A."/>
            <person name="Leblanc O."/>
        </authorList>
    </citation>
    <scope>NUCLEOTIDE SEQUENCE [LARGE SCALE GENOMIC DNA]</scope>
    <source>
        <strain evidence="2">R1</strain>
        <tissue evidence="2">Leaf</tissue>
    </source>
</reference>